<feature type="region of interest" description="Disordered" evidence="1">
    <location>
        <begin position="119"/>
        <end position="144"/>
    </location>
</feature>
<proteinExistence type="predicted"/>
<accession>A0A0K0DC85</accession>
<evidence type="ECO:0000313" key="2">
    <source>
        <dbReference type="Proteomes" id="UP000035642"/>
    </source>
</evidence>
<organism evidence="2 3">
    <name type="scientific">Angiostrongylus cantonensis</name>
    <name type="common">Rat lungworm</name>
    <dbReference type="NCBI Taxonomy" id="6313"/>
    <lineage>
        <taxon>Eukaryota</taxon>
        <taxon>Metazoa</taxon>
        <taxon>Ecdysozoa</taxon>
        <taxon>Nematoda</taxon>
        <taxon>Chromadorea</taxon>
        <taxon>Rhabditida</taxon>
        <taxon>Rhabditina</taxon>
        <taxon>Rhabditomorpha</taxon>
        <taxon>Strongyloidea</taxon>
        <taxon>Metastrongylidae</taxon>
        <taxon>Angiostrongylus</taxon>
    </lineage>
</organism>
<reference evidence="2" key="1">
    <citation type="submission" date="2012-09" db="EMBL/GenBank/DDBJ databases">
        <authorList>
            <person name="Martin A.A."/>
        </authorList>
    </citation>
    <scope>NUCLEOTIDE SEQUENCE</scope>
</reference>
<evidence type="ECO:0000313" key="3">
    <source>
        <dbReference type="WBParaSite" id="ACAC_0000814401-mRNA-1"/>
    </source>
</evidence>
<name>A0A0K0DC85_ANGCA</name>
<evidence type="ECO:0000256" key="1">
    <source>
        <dbReference type="SAM" id="MobiDB-lite"/>
    </source>
</evidence>
<protein>
    <submittedName>
        <fullName evidence="3">Uncharacterized protein</fullName>
    </submittedName>
</protein>
<dbReference type="AlphaFoldDB" id="A0A0K0DC85"/>
<dbReference type="Proteomes" id="UP000035642">
    <property type="component" value="Unassembled WGS sequence"/>
</dbReference>
<reference evidence="3" key="2">
    <citation type="submission" date="2017-02" db="UniProtKB">
        <authorList>
            <consortium name="WormBaseParasite"/>
        </authorList>
    </citation>
    <scope>IDENTIFICATION</scope>
</reference>
<keyword evidence="2" id="KW-1185">Reference proteome</keyword>
<dbReference type="WBParaSite" id="ACAC_0000814401-mRNA-1">
    <property type="protein sequence ID" value="ACAC_0000814401-mRNA-1"/>
    <property type="gene ID" value="ACAC_0000814401"/>
</dbReference>
<sequence length="144" mass="16376">MEVLKQQLKRHIKVGRSSWTVDARKRIECEKCWDPHSRRSEGGEIAETPAIDHQQLIKEPPTPTKCVAREKAHYYRSTLVLYGMAPPNDVALSRGSPHGSTHWIRLDVIMNAHIGRRNKCGLSNRISPTPKETKTSKGQPNRFS</sequence>